<feature type="domain" description="KRAB" evidence="7">
    <location>
        <begin position="7"/>
        <end position="79"/>
    </location>
</feature>
<dbReference type="Proteomes" id="UP000694406">
    <property type="component" value="Unplaced"/>
</dbReference>
<dbReference type="Gene3D" id="6.10.140.140">
    <property type="match status" value="1"/>
</dbReference>
<dbReference type="PROSITE" id="PS50157">
    <property type="entry name" value="ZINC_FINGER_C2H2_2"/>
    <property type="match status" value="2"/>
</dbReference>
<organism evidence="8 9">
    <name type="scientific">Laticauda laticaudata</name>
    <name type="common">Blue-ringed sea krait</name>
    <name type="synonym">Blue-lipped sea krait</name>
    <dbReference type="NCBI Taxonomy" id="8630"/>
    <lineage>
        <taxon>Eukaryota</taxon>
        <taxon>Metazoa</taxon>
        <taxon>Chordata</taxon>
        <taxon>Craniata</taxon>
        <taxon>Vertebrata</taxon>
        <taxon>Euteleostomi</taxon>
        <taxon>Lepidosauria</taxon>
        <taxon>Squamata</taxon>
        <taxon>Bifurcata</taxon>
        <taxon>Unidentata</taxon>
        <taxon>Episquamata</taxon>
        <taxon>Toxicofera</taxon>
        <taxon>Serpentes</taxon>
        <taxon>Colubroidea</taxon>
        <taxon>Elapidae</taxon>
        <taxon>Laticaudinae</taxon>
        <taxon>Laticauda</taxon>
    </lineage>
</organism>
<dbReference type="GO" id="GO:0008270">
    <property type="term" value="F:zinc ion binding"/>
    <property type="evidence" value="ECO:0007669"/>
    <property type="project" value="UniProtKB-KW"/>
</dbReference>
<keyword evidence="4" id="KW-0862">Zinc</keyword>
<dbReference type="InterPro" id="IPR036236">
    <property type="entry name" value="Znf_C2H2_sf"/>
</dbReference>
<dbReference type="InterPro" id="IPR036051">
    <property type="entry name" value="KRAB_dom_sf"/>
</dbReference>
<keyword evidence="1" id="KW-0479">Metal-binding</keyword>
<dbReference type="PROSITE" id="PS50805">
    <property type="entry name" value="KRAB"/>
    <property type="match status" value="1"/>
</dbReference>
<keyword evidence="2" id="KW-0677">Repeat</keyword>
<evidence type="ECO:0000256" key="1">
    <source>
        <dbReference type="ARBA" id="ARBA00022723"/>
    </source>
</evidence>
<reference evidence="8" key="2">
    <citation type="submission" date="2025-09" db="UniProtKB">
        <authorList>
            <consortium name="Ensembl"/>
        </authorList>
    </citation>
    <scope>IDENTIFICATION</scope>
</reference>
<keyword evidence="9" id="KW-1185">Reference proteome</keyword>
<evidence type="ECO:0000256" key="3">
    <source>
        <dbReference type="ARBA" id="ARBA00022771"/>
    </source>
</evidence>
<accession>A0A8C5RF29</accession>
<dbReference type="PANTHER" id="PTHR23234">
    <property type="entry name" value="ZNF44 PROTEIN"/>
    <property type="match status" value="1"/>
</dbReference>
<dbReference type="SMART" id="SM00349">
    <property type="entry name" value="KRAB"/>
    <property type="match status" value="1"/>
</dbReference>
<evidence type="ECO:0000313" key="9">
    <source>
        <dbReference type="Proteomes" id="UP000694406"/>
    </source>
</evidence>
<dbReference type="Pfam" id="PF01352">
    <property type="entry name" value="KRAB"/>
    <property type="match status" value="1"/>
</dbReference>
<sequence length="159" mass="18090">MKIKGAVSFQEVVVCFSKEKWALLDSTQKSLHGEVMQENSTHVASLGNRPRFALQIVGTGEKPFPCATCGKRFRLNNDLTLHKRSYSSSGSLMSHNRIHTGEKPYACTECSKSFCDRSALRSHKKVHSEEKPYQCTESKKSFQWKSQLRSKYPRLGKFV</sequence>
<evidence type="ECO:0000256" key="2">
    <source>
        <dbReference type="ARBA" id="ARBA00022737"/>
    </source>
</evidence>
<dbReference type="FunFam" id="3.30.160.60:FF:002343">
    <property type="entry name" value="Zinc finger protein 33A"/>
    <property type="match status" value="1"/>
</dbReference>
<dbReference type="SUPFAM" id="SSF57667">
    <property type="entry name" value="beta-beta-alpha zinc fingers"/>
    <property type="match status" value="2"/>
</dbReference>
<evidence type="ECO:0000313" key="8">
    <source>
        <dbReference type="Ensembl" id="ENSLLTP00000000493.1"/>
    </source>
</evidence>
<dbReference type="InterPro" id="IPR013087">
    <property type="entry name" value="Znf_C2H2_type"/>
</dbReference>
<dbReference type="Ensembl" id="ENSLLTT00000000506.1">
    <property type="protein sequence ID" value="ENSLLTP00000000493.1"/>
    <property type="gene ID" value="ENSLLTG00000000394.1"/>
</dbReference>
<dbReference type="FunFam" id="3.30.160.60:FF:000218">
    <property type="entry name" value="Zinc finger protein 10"/>
    <property type="match status" value="1"/>
</dbReference>
<dbReference type="InterPro" id="IPR050758">
    <property type="entry name" value="Znf_C2H2-type"/>
</dbReference>
<dbReference type="CDD" id="cd07765">
    <property type="entry name" value="KRAB_A-box"/>
    <property type="match status" value="1"/>
</dbReference>
<dbReference type="Pfam" id="PF00096">
    <property type="entry name" value="zf-C2H2"/>
    <property type="match status" value="2"/>
</dbReference>
<dbReference type="AlphaFoldDB" id="A0A8C5RF29"/>
<dbReference type="InterPro" id="IPR001909">
    <property type="entry name" value="KRAB"/>
</dbReference>
<evidence type="ECO:0000256" key="4">
    <source>
        <dbReference type="ARBA" id="ARBA00022833"/>
    </source>
</evidence>
<dbReference type="PANTHER" id="PTHR23234:SF10">
    <property type="entry name" value="RIKEN CDNA 6720489N17 GENE-RELATED"/>
    <property type="match status" value="1"/>
</dbReference>
<dbReference type="GO" id="GO:0006355">
    <property type="term" value="P:regulation of DNA-templated transcription"/>
    <property type="evidence" value="ECO:0007669"/>
    <property type="project" value="InterPro"/>
</dbReference>
<reference evidence="8" key="1">
    <citation type="submission" date="2025-08" db="UniProtKB">
        <authorList>
            <consortium name="Ensembl"/>
        </authorList>
    </citation>
    <scope>IDENTIFICATION</scope>
</reference>
<feature type="domain" description="C2H2-type" evidence="6">
    <location>
        <begin position="64"/>
        <end position="104"/>
    </location>
</feature>
<dbReference type="SUPFAM" id="SSF109640">
    <property type="entry name" value="KRAB domain (Kruppel-associated box)"/>
    <property type="match status" value="1"/>
</dbReference>
<dbReference type="PROSITE" id="PS00028">
    <property type="entry name" value="ZINC_FINGER_C2H2_1"/>
    <property type="match status" value="1"/>
</dbReference>
<feature type="domain" description="C2H2-type" evidence="6">
    <location>
        <begin position="105"/>
        <end position="132"/>
    </location>
</feature>
<dbReference type="Gene3D" id="3.30.160.60">
    <property type="entry name" value="Classic Zinc Finger"/>
    <property type="match status" value="4"/>
</dbReference>
<evidence type="ECO:0000256" key="5">
    <source>
        <dbReference type="PROSITE-ProRule" id="PRU00042"/>
    </source>
</evidence>
<proteinExistence type="predicted"/>
<evidence type="ECO:0000259" key="7">
    <source>
        <dbReference type="PROSITE" id="PS50805"/>
    </source>
</evidence>
<dbReference type="SMART" id="SM00355">
    <property type="entry name" value="ZnF_C2H2"/>
    <property type="match status" value="2"/>
</dbReference>
<evidence type="ECO:0000259" key="6">
    <source>
        <dbReference type="PROSITE" id="PS50157"/>
    </source>
</evidence>
<keyword evidence="3 5" id="KW-0863">Zinc-finger</keyword>
<protein>
    <submittedName>
        <fullName evidence="8">Uncharacterized protein</fullName>
    </submittedName>
</protein>
<dbReference type="GeneTree" id="ENSGT00940000156207"/>
<name>A0A8C5RF29_LATLA</name>